<accession>A0A8T0HKZ6</accession>
<proteinExistence type="predicted"/>
<dbReference type="AlphaFoldDB" id="A0A8T0HKZ6"/>
<sequence length="102" mass="11078">MLTSSARSSMTSNVKNAMTRRSWSAWNWAEPVQTLTADTTHVALLSPLRALYGALAALGSSAMMRIGSICGNHTCGVTSIIMSTSFNRRDIDDKRRSEKTAP</sequence>
<reference evidence="1" key="1">
    <citation type="submission" date="2020-06" db="EMBL/GenBank/DDBJ databases">
        <title>WGS assembly of Ceratodon purpureus strain R40.</title>
        <authorList>
            <person name="Carey S.B."/>
            <person name="Jenkins J."/>
            <person name="Shu S."/>
            <person name="Lovell J.T."/>
            <person name="Sreedasyam A."/>
            <person name="Maumus F."/>
            <person name="Tiley G.P."/>
            <person name="Fernandez-Pozo N."/>
            <person name="Barry K."/>
            <person name="Chen C."/>
            <person name="Wang M."/>
            <person name="Lipzen A."/>
            <person name="Daum C."/>
            <person name="Saski C.A."/>
            <person name="Payton A.C."/>
            <person name="Mcbreen J.C."/>
            <person name="Conrad R.E."/>
            <person name="Kollar L.M."/>
            <person name="Olsson S."/>
            <person name="Huttunen S."/>
            <person name="Landis J.B."/>
            <person name="Wickett N.J."/>
            <person name="Johnson M.G."/>
            <person name="Rensing S.A."/>
            <person name="Grimwood J."/>
            <person name="Schmutz J."/>
            <person name="Mcdaniel S.F."/>
        </authorList>
    </citation>
    <scope>NUCLEOTIDE SEQUENCE</scope>
    <source>
        <strain evidence="1">R40</strain>
    </source>
</reference>
<gene>
    <name evidence="1" type="ORF">KC19_VG014600</name>
</gene>
<organism evidence="1 2">
    <name type="scientific">Ceratodon purpureus</name>
    <name type="common">Fire moss</name>
    <name type="synonym">Dicranum purpureum</name>
    <dbReference type="NCBI Taxonomy" id="3225"/>
    <lineage>
        <taxon>Eukaryota</taxon>
        <taxon>Viridiplantae</taxon>
        <taxon>Streptophyta</taxon>
        <taxon>Embryophyta</taxon>
        <taxon>Bryophyta</taxon>
        <taxon>Bryophytina</taxon>
        <taxon>Bryopsida</taxon>
        <taxon>Dicranidae</taxon>
        <taxon>Pseudoditrichales</taxon>
        <taxon>Ditrichaceae</taxon>
        <taxon>Ceratodon</taxon>
    </lineage>
</organism>
<evidence type="ECO:0000313" key="2">
    <source>
        <dbReference type="Proteomes" id="UP000822688"/>
    </source>
</evidence>
<dbReference type="Proteomes" id="UP000822688">
    <property type="component" value="Chromosome V"/>
</dbReference>
<dbReference type="EMBL" id="CM026426">
    <property type="protein sequence ID" value="KAG0571477.1"/>
    <property type="molecule type" value="Genomic_DNA"/>
</dbReference>
<keyword evidence="2" id="KW-1185">Reference proteome</keyword>
<name>A0A8T0HKZ6_CERPU</name>
<evidence type="ECO:0000313" key="1">
    <source>
        <dbReference type="EMBL" id="KAG0571477.1"/>
    </source>
</evidence>
<comment type="caution">
    <text evidence="1">The sequence shown here is derived from an EMBL/GenBank/DDBJ whole genome shotgun (WGS) entry which is preliminary data.</text>
</comment>
<protein>
    <submittedName>
        <fullName evidence="1">Uncharacterized protein</fullName>
    </submittedName>
</protein>